<accession>A0A9X1PVH4</accession>
<dbReference type="SUPFAM" id="SSF56601">
    <property type="entry name" value="beta-lactamase/transpeptidase-like"/>
    <property type="match status" value="1"/>
</dbReference>
<dbReference type="GO" id="GO:0016787">
    <property type="term" value="F:hydrolase activity"/>
    <property type="evidence" value="ECO:0007669"/>
    <property type="project" value="UniProtKB-KW"/>
</dbReference>
<dbReference type="PANTHER" id="PTHR43283">
    <property type="entry name" value="BETA-LACTAMASE-RELATED"/>
    <property type="match status" value="1"/>
</dbReference>
<protein>
    <submittedName>
        <fullName evidence="3">Beta-lactamase family protein</fullName>
    </submittedName>
</protein>
<comment type="caution">
    <text evidence="3">The sequence shown here is derived from an EMBL/GenBank/DDBJ whole genome shotgun (WGS) entry which is preliminary data.</text>
</comment>
<evidence type="ECO:0000259" key="2">
    <source>
        <dbReference type="Pfam" id="PF00144"/>
    </source>
</evidence>
<organism evidence="3 4">
    <name type="scientific">Dyadobacter chenwenxiniae</name>
    <dbReference type="NCBI Taxonomy" id="2906456"/>
    <lineage>
        <taxon>Bacteria</taxon>
        <taxon>Pseudomonadati</taxon>
        <taxon>Bacteroidota</taxon>
        <taxon>Cytophagia</taxon>
        <taxon>Cytophagales</taxon>
        <taxon>Spirosomataceae</taxon>
        <taxon>Dyadobacter</taxon>
    </lineage>
</organism>
<dbReference type="EMBL" id="JAJTTC010000016">
    <property type="protein sequence ID" value="MCF0065826.1"/>
    <property type="molecule type" value="Genomic_DNA"/>
</dbReference>
<feature type="domain" description="Beta-lactamase-related" evidence="2">
    <location>
        <begin position="50"/>
        <end position="362"/>
    </location>
</feature>
<evidence type="ECO:0000256" key="1">
    <source>
        <dbReference type="ARBA" id="ARBA00022801"/>
    </source>
</evidence>
<evidence type="ECO:0000313" key="3">
    <source>
        <dbReference type="EMBL" id="MCF0065826.1"/>
    </source>
</evidence>
<dbReference type="InterPro" id="IPR050789">
    <property type="entry name" value="Diverse_Enzym_Activities"/>
</dbReference>
<dbReference type="Pfam" id="PF00144">
    <property type="entry name" value="Beta-lactamase"/>
    <property type="match status" value="1"/>
</dbReference>
<reference evidence="3" key="1">
    <citation type="submission" date="2021-12" db="EMBL/GenBank/DDBJ databases">
        <title>Novel species in genus Dyadobacter.</title>
        <authorList>
            <person name="Ma C."/>
        </authorList>
    </citation>
    <scope>NUCLEOTIDE SEQUENCE</scope>
    <source>
        <strain evidence="3">LJ419</strain>
    </source>
</reference>
<keyword evidence="4" id="KW-1185">Reference proteome</keyword>
<evidence type="ECO:0000313" key="4">
    <source>
        <dbReference type="Proteomes" id="UP001139000"/>
    </source>
</evidence>
<dbReference type="Proteomes" id="UP001139000">
    <property type="component" value="Unassembled WGS sequence"/>
</dbReference>
<name>A0A9X1PVH4_9BACT</name>
<dbReference type="RefSeq" id="WP_234658869.1">
    <property type="nucleotide sequence ID" value="NZ_CP094997.1"/>
</dbReference>
<sequence>MKGIEPAPTIFSLWLLNLILITTSPVFGQIRHAHPQSDTYAGLITESEEYFAEKLKTDKIIGLSAAIIMDGKVVWKEGFGYSDRQTKVPMTVNTVVNIGSVTKTFTALSVMQLQECDLLNIQKSLTTYLPEFHPLARPGIHLDSITVKTLITHTSGIQSDIWKNSDLGSGKYTDVLGFINHTHLVYPAGLAGLYSNAGYNILGHMIKDVTKTHYADYVHKNIFNVLGMKHSGFAMDRLKNRTKIYAYGQQAQEYELRDIASGGIYTDMNDFTRYAIGLLQAYRGESTRLLRQATAKEMFSLQNAHVPLETNKKGLGWFMFRNDSTFAVYHAGSAGFTHAKLLLIPESNAAIIVMTNTAEGGQAAENFCFNLLPRFGLSIPDLFPVPNTHLVSTEKDLVVLPDSVLERYSGIYAESSSYNVVRMDSHQLMLANGGAKLVLKPVSETEFIPYDIKTTDTIPRSNQRLIFKDINDNIFLSRRVKGREYNLGYRLTPIDPATWAKKTGIYEHYGYQMLIGDSKFKSTELYLSTDSVLMLRLKTMGSSNEIPLDVIDSGYALTSGVNSGFGGFNVKFREDDSYHILEFAGLSFRMPK</sequence>
<gene>
    <name evidence="3" type="ORF">LXM26_30220</name>
</gene>
<keyword evidence="1" id="KW-0378">Hydrolase</keyword>
<dbReference type="InterPro" id="IPR012338">
    <property type="entry name" value="Beta-lactam/transpept-like"/>
</dbReference>
<dbReference type="Gene3D" id="3.40.710.10">
    <property type="entry name" value="DD-peptidase/beta-lactamase superfamily"/>
    <property type="match status" value="1"/>
</dbReference>
<dbReference type="AlphaFoldDB" id="A0A9X1PVH4"/>
<dbReference type="InterPro" id="IPR001466">
    <property type="entry name" value="Beta-lactam-related"/>
</dbReference>
<proteinExistence type="predicted"/>
<dbReference type="PANTHER" id="PTHR43283:SF11">
    <property type="entry name" value="BETA-LACTAMASE-RELATED DOMAIN-CONTAINING PROTEIN"/>
    <property type="match status" value="1"/>
</dbReference>